<comment type="similarity">
    <text evidence="1">Belongs to the outer membrane factor (OMF) (TC 1.B.17) family.</text>
</comment>
<dbReference type="OrthoDB" id="9769048at2"/>
<keyword evidence="5" id="KW-1185">Reference proteome</keyword>
<feature type="region of interest" description="Disordered" evidence="2">
    <location>
        <begin position="30"/>
        <end position="50"/>
    </location>
</feature>
<dbReference type="Gene3D" id="1.20.1600.10">
    <property type="entry name" value="Outer membrane efflux proteins (OEP)"/>
    <property type="match status" value="1"/>
</dbReference>
<gene>
    <name evidence="4" type="ORF">FBZ90_1055</name>
</gene>
<evidence type="ECO:0000313" key="4">
    <source>
        <dbReference type="EMBL" id="TWB43192.1"/>
    </source>
</evidence>
<feature type="compositionally biased region" description="Low complexity" evidence="2">
    <location>
        <begin position="30"/>
        <end position="46"/>
    </location>
</feature>
<protein>
    <submittedName>
        <fullName evidence="4">Outer membrane protein TolC</fullName>
    </submittedName>
</protein>
<organism evidence="4 5">
    <name type="scientific">Nitrospirillum amazonense</name>
    <dbReference type="NCBI Taxonomy" id="28077"/>
    <lineage>
        <taxon>Bacteria</taxon>
        <taxon>Pseudomonadati</taxon>
        <taxon>Pseudomonadota</taxon>
        <taxon>Alphaproteobacteria</taxon>
        <taxon>Rhodospirillales</taxon>
        <taxon>Azospirillaceae</taxon>
        <taxon>Nitrospirillum</taxon>
    </lineage>
</organism>
<evidence type="ECO:0000256" key="1">
    <source>
        <dbReference type="ARBA" id="ARBA00007613"/>
    </source>
</evidence>
<proteinExistence type="inferred from homology"/>
<accession>A0A560HA25</accession>
<dbReference type="Proteomes" id="UP000315751">
    <property type="component" value="Unassembled WGS sequence"/>
</dbReference>
<dbReference type="SUPFAM" id="SSF56954">
    <property type="entry name" value="Outer membrane efflux proteins (OEP)"/>
    <property type="match status" value="1"/>
</dbReference>
<feature type="signal peptide" evidence="3">
    <location>
        <begin position="1"/>
        <end position="26"/>
    </location>
</feature>
<evidence type="ECO:0000256" key="3">
    <source>
        <dbReference type="SAM" id="SignalP"/>
    </source>
</evidence>
<evidence type="ECO:0000256" key="2">
    <source>
        <dbReference type="SAM" id="MobiDB-lite"/>
    </source>
</evidence>
<dbReference type="PANTHER" id="PTHR30203">
    <property type="entry name" value="OUTER MEMBRANE CATION EFFLUX PROTEIN"/>
    <property type="match status" value="1"/>
</dbReference>
<keyword evidence="3" id="KW-0732">Signal</keyword>
<comment type="caution">
    <text evidence="4">The sequence shown here is derived from an EMBL/GenBank/DDBJ whole genome shotgun (WGS) entry which is preliminary data.</text>
</comment>
<reference evidence="4 5" key="1">
    <citation type="submission" date="2019-06" db="EMBL/GenBank/DDBJ databases">
        <title>Genomic Encyclopedia of Type Strains, Phase IV (KMG-V): Genome sequencing to study the core and pangenomes of soil and plant-associated prokaryotes.</title>
        <authorList>
            <person name="Whitman W."/>
        </authorList>
    </citation>
    <scope>NUCLEOTIDE SEQUENCE [LARGE SCALE GENOMIC DNA]</scope>
    <source>
        <strain evidence="4 5">BR 11622</strain>
    </source>
</reference>
<evidence type="ECO:0000313" key="5">
    <source>
        <dbReference type="Proteomes" id="UP000315751"/>
    </source>
</evidence>
<dbReference type="InterPro" id="IPR010131">
    <property type="entry name" value="MdtP/NodT-like"/>
</dbReference>
<name>A0A560HA25_9PROT</name>
<dbReference type="Pfam" id="PF02321">
    <property type="entry name" value="OEP"/>
    <property type="match status" value="2"/>
</dbReference>
<dbReference type="RefSeq" id="WP_145731309.1">
    <property type="nucleotide sequence ID" value="NZ_VITR01000005.1"/>
</dbReference>
<dbReference type="EMBL" id="VITR01000005">
    <property type="protein sequence ID" value="TWB43192.1"/>
    <property type="molecule type" value="Genomic_DNA"/>
</dbReference>
<feature type="chain" id="PRO_5022216410" evidence="3">
    <location>
        <begin position="27"/>
        <end position="433"/>
    </location>
</feature>
<sequence length="433" mass="45510">MTRFHFARTATAVSALSLLLAVNAGAADLPAPDTPSPNASSPNASSMGATLDGLLDAGRRLNPSVQAAALQTAAADAEASVADALDDPTLRINSDEVDRTSGPRINKTYIMVEQDFPLWGKRELRRRAAQAAIDGARGRERATGLELEERLKNAYAQYVAASTALAINGDVQRLDRQMAKNAADRYAQGLGSQGDALLAAADAARTEVEATRLTADRTAAMARLNVLLARPADTPLAPPAGARPLPKATPSLTVLVDRAQADNPLLAAGAAEVRGAEQERHLAARAWYPDLTLSVGAIQRDNGPTGYTATIGFKIPLQAEPKRAKEREAVAKANASRQSLAATAADIEGDLAQSLADLTAIRQQLGIYRAQLLPDLGTAHEAALAAYGRGQGSLAAVLEAEHRLHQARLDLLRIEVQGQRALAALERLVGGPL</sequence>
<dbReference type="AlphaFoldDB" id="A0A560HA25"/>
<dbReference type="PANTHER" id="PTHR30203:SF24">
    <property type="entry name" value="BLR4935 PROTEIN"/>
    <property type="match status" value="1"/>
</dbReference>
<dbReference type="InterPro" id="IPR003423">
    <property type="entry name" value="OMP_efflux"/>
</dbReference>
<dbReference type="GO" id="GO:0015562">
    <property type="term" value="F:efflux transmembrane transporter activity"/>
    <property type="evidence" value="ECO:0007669"/>
    <property type="project" value="InterPro"/>
</dbReference>